<dbReference type="EMBL" id="UYRV01029103">
    <property type="protein sequence ID" value="VDK83120.1"/>
    <property type="molecule type" value="Genomic_DNA"/>
</dbReference>
<dbReference type="AlphaFoldDB" id="A0A3P6TVW5"/>
<evidence type="ECO:0000313" key="2">
    <source>
        <dbReference type="EMBL" id="VDK83120.1"/>
    </source>
</evidence>
<evidence type="ECO:0000313" key="3">
    <source>
        <dbReference type="Proteomes" id="UP000271889"/>
    </source>
</evidence>
<organism evidence="2 3">
    <name type="scientific">Cylicostephanus goldi</name>
    <name type="common">Nematode worm</name>
    <dbReference type="NCBI Taxonomy" id="71465"/>
    <lineage>
        <taxon>Eukaryota</taxon>
        <taxon>Metazoa</taxon>
        <taxon>Ecdysozoa</taxon>
        <taxon>Nematoda</taxon>
        <taxon>Chromadorea</taxon>
        <taxon>Rhabditida</taxon>
        <taxon>Rhabditina</taxon>
        <taxon>Rhabditomorpha</taxon>
        <taxon>Strongyloidea</taxon>
        <taxon>Strongylidae</taxon>
        <taxon>Cylicostephanus</taxon>
    </lineage>
</organism>
<protein>
    <submittedName>
        <fullName evidence="2">Uncharacterized protein</fullName>
    </submittedName>
</protein>
<dbReference type="Proteomes" id="UP000271889">
    <property type="component" value="Unassembled WGS sequence"/>
</dbReference>
<proteinExistence type="predicted"/>
<feature type="compositionally biased region" description="Polar residues" evidence="1">
    <location>
        <begin position="283"/>
        <end position="292"/>
    </location>
</feature>
<accession>A0A3P6TVW5</accession>
<keyword evidence="3" id="KW-1185">Reference proteome</keyword>
<feature type="region of interest" description="Disordered" evidence="1">
    <location>
        <begin position="261"/>
        <end position="292"/>
    </location>
</feature>
<gene>
    <name evidence="2" type="ORF">CGOC_LOCUS8085</name>
</gene>
<evidence type="ECO:0000256" key="1">
    <source>
        <dbReference type="SAM" id="MobiDB-lite"/>
    </source>
</evidence>
<reference evidence="2 3" key="1">
    <citation type="submission" date="2018-11" db="EMBL/GenBank/DDBJ databases">
        <authorList>
            <consortium name="Pathogen Informatics"/>
        </authorList>
    </citation>
    <scope>NUCLEOTIDE SEQUENCE [LARGE SCALE GENOMIC DNA]</scope>
</reference>
<dbReference type="OrthoDB" id="5822258at2759"/>
<sequence>MEAITMLEQLEPPAPARSTEREVFIAVPVAFAKVNAEIGYEDNITVYIYTDFGTLANKLLNHVITKSIIVIWPQTMPESRPMRQLLISLERHLADGGALAFFPFPYEDSNAPEWRRMGEVCREFTRYITDPRRNFEALVRDHYSDVLDAAPYTHPAVCLGTTPRRNSTSTLTDKQMLLFLEKMRITIADLIRLPEFNFASAQLREQRAREKARARKRRREERMPNFWVIEDPQRKPPHAAVKDPAAIVVVRHATSRDFPAVETTIPPGVTERAQNRDHHTAAKSRQSLAVTR</sequence>
<name>A0A3P6TVW5_CYLGO</name>